<reference evidence="10 11" key="1">
    <citation type="submission" date="2016-06" db="EMBL/GenBank/DDBJ databases">
        <title>Discovery of anaerobic lithoheterotrophic haloarchaeon capable of sulfur respiration by hydrogen and formate.</title>
        <authorList>
            <person name="Sorokin D.Y."/>
            <person name="Kublanov I.V."/>
            <person name="Roman P."/>
            <person name="Sinninghe Damste J.S."/>
            <person name="Golyshin P.N."/>
            <person name="Rojo D."/>
            <person name="Ciordia S."/>
            <person name="Mena Md.C."/>
            <person name="Ferrer M."/>
            <person name="Smedile F."/>
            <person name="Messina E."/>
            <person name="La Cono V."/>
            <person name="Yakimov M.M."/>
        </authorList>
    </citation>
    <scope>NUCLEOTIDE SEQUENCE [LARGE SCALE GENOMIC DNA]</scope>
    <source>
        <strain evidence="10 11">HTSR1</strain>
    </source>
</reference>
<dbReference type="PROSITE" id="PS00839">
    <property type="entry name" value="SUMT_1"/>
    <property type="match status" value="1"/>
</dbReference>
<dbReference type="SUPFAM" id="SSF53790">
    <property type="entry name" value="Tetrapyrrole methylase"/>
    <property type="match status" value="1"/>
</dbReference>
<gene>
    <name evidence="10" type="primary">cysG</name>
    <name evidence="10" type="ORF">HTSR_1835</name>
</gene>
<evidence type="ECO:0000259" key="9">
    <source>
        <dbReference type="Pfam" id="PF00590"/>
    </source>
</evidence>
<comment type="subunit">
    <text evidence="1">Homodimer.</text>
</comment>
<dbReference type="AlphaFoldDB" id="A0A1D8S6L5"/>
<dbReference type="FunFam" id="3.40.1010.10:FF:000001">
    <property type="entry name" value="Siroheme synthase"/>
    <property type="match status" value="1"/>
</dbReference>
<evidence type="ECO:0000256" key="5">
    <source>
        <dbReference type="ARBA" id="ARBA00022691"/>
    </source>
</evidence>
<evidence type="ECO:0000313" key="10">
    <source>
        <dbReference type="EMBL" id="AOW81000.1"/>
    </source>
</evidence>
<dbReference type="Gene3D" id="3.30.950.10">
    <property type="entry name" value="Methyltransferase, Cobalt-precorrin-4 Transmethylase, Domain 2"/>
    <property type="match status" value="1"/>
</dbReference>
<dbReference type="PROSITE" id="PS00840">
    <property type="entry name" value="SUMT_2"/>
    <property type="match status" value="1"/>
</dbReference>
<evidence type="ECO:0000256" key="2">
    <source>
        <dbReference type="ARBA" id="ARBA00012162"/>
    </source>
</evidence>
<dbReference type="STRING" id="1873524.HSR6_1904"/>
<organism evidence="10 11">
    <name type="scientific">Halodesulfurarchaeum formicicum</name>
    <dbReference type="NCBI Taxonomy" id="1873524"/>
    <lineage>
        <taxon>Archaea</taxon>
        <taxon>Methanobacteriati</taxon>
        <taxon>Methanobacteriota</taxon>
        <taxon>Stenosarchaea group</taxon>
        <taxon>Halobacteria</taxon>
        <taxon>Halobacteriales</taxon>
        <taxon>Halobacteriaceae</taxon>
        <taxon>Halodesulfurarchaeum</taxon>
    </lineage>
</organism>
<dbReference type="Proteomes" id="UP000185608">
    <property type="component" value="Chromosome"/>
</dbReference>
<dbReference type="NCBIfam" id="NF004790">
    <property type="entry name" value="PRK06136.1"/>
    <property type="match status" value="1"/>
</dbReference>
<dbReference type="NCBIfam" id="TIGR01469">
    <property type="entry name" value="cobA_cysG_Cterm"/>
    <property type="match status" value="1"/>
</dbReference>
<evidence type="ECO:0000256" key="7">
    <source>
        <dbReference type="RuleBase" id="RU003960"/>
    </source>
</evidence>
<dbReference type="PATRIC" id="fig|1855411.3.peg.1844"/>
<dbReference type="InterPro" id="IPR014777">
    <property type="entry name" value="4pyrrole_Mease_sub1"/>
</dbReference>
<evidence type="ECO:0000313" key="11">
    <source>
        <dbReference type="Proteomes" id="UP000185608"/>
    </source>
</evidence>
<sequence length="290" mass="30942">MTRLNGEFDDRQAATAQSPVEMACGTDSPADLWVRDGGSVALVGAGPGDPGLLTVRAWRLLQSADVVLYDSLTSAAIVDSLEGAECIDVGKRTQPRTTQDQIHDLMLDRARAGESVVRLKGGDPVVFGRGGEEAEFLAARDVPFRVVPGVTSVVAAPELAGIPVTHREISSSFTVITGHEAAEKSEDHVDWDALAERVEGGETLIVLMGVKRLPDYVGRLRDRGVPADVPTAMIEKVTWDEQQTLTATLGTVVDRAAAADIEPPATTVIGEVVSMRDRVPDIDWASGRPR</sequence>
<dbReference type="Pfam" id="PF00590">
    <property type="entry name" value="TP_methylase"/>
    <property type="match status" value="1"/>
</dbReference>
<dbReference type="InterPro" id="IPR000878">
    <property type="entry name" value="4pyrrol_Mease"/>
</dbReference>
<keyword evidence="3 7" id="KW-0489">Methyltransferase</keyword>
<dbReference type="CDD" id="cd11642">
    <property type="entry name" value="SUMT"/>
    <property type="match status" value="1"/>
</dbReference>
<dbReference type="KEGG" id="halh:HTSR_1835"/>
<dbReference type="PANTHER" id="PTHR45790">
    <property type="entry name" value="SIROHEME SYNTHASE-RELATED"/>
    <property type="match status" value="1"/>
</dbReference>
<evidence type="ECO:0000256" key="3">
    <source>
        <dbReference type="ARBA" id="ARBA00022603"/>
    </source>
</evidence>
<keyword evidence="4 7" id="KW-0808">Transferase</keyword>
<comment type="similarity">
    <text evidence="7">Belongs to the precorrin methyltransferase family.</text>
</comment>
<dbReference type="InterPro" id="IPR006366">
    <property type="entry name" value="CobA/CysG_C"/>
</dbReference>
<dbReference type="Gene3D" id="3.40.1010.10">
    <property type="entry name" value="Cobalt-precorrin-4 Transmethylase, Domain 1"/>
    <property type="match status" value="1"/>
</dbReference>
<dbReference type="EMBL" id="CP016070">
    <property type="protein sequence ID" value="AOW81000.1"/>
    <property type="molecule type" value="Genomic_DNA"/>
</dbReference>
<dbReference type="InterPro" id="IPR014776">
    <property type="entry name" value="4pyrrole_Mease_sub2"/>
</dbReference>
<evidence type="ECO:0000256" key="6">
    <source>
        <dbReference type="ARBA" id="ARBA00023244"/>
    </source>
</evidence>
<dbReference type="GO" id="GO:0032259">
    <property type="term" value="P:methylation"/>
    <property type="evidence" value="ECO:0007669"/>
    <property type="project" value="UniProtKB-KW"/>
</dbReference>
<dbReference type="GO" id="GO:0019354">
    <property type="term" value="P:siroheme biosynthetic process"/>
    <property type="evidence" value="ECO:0007669"/>
    <property type="project" value="InterPro"/>
</dbReference>
<feature type="compositionally biased region" description="Basic and acidic residues" evidence="8">
    <location>
        <begin position="1"/>
        <end position="12"/>
    </location>
</feature>
<keyword evidence="6" id="KW-0627">Porphyrin biosynthesis</keyword>
<feature type="domain" description="Tetrapyrrole methylase" evidence="9">
    <location>
        <begin position="40"/>
        <end position="252"/>
    </location>
</feature>
<keyword evidence="5" id="KW-0949">S-adenosyl-L-methionine</keyword>
<accession>A0A1D8S6L5</accession>
<protein>
    <recommendedName>
        <fullName evidence="2">uroporphyrinogen-III C-methyltransferase</fullName>
        <ecNumber evidence="2">2.1.1.107</ecNumber>
    </recommendedName>
</protein>
<evidence type="ECO:0000256" key="8">
    <source>
        <dbReference type="SAM" id="MobiDB-lite"/>
    </source>
</evidence>
<dbReference type="InterPro" id="IPR003043">
    <property type="entry name" value="Uropor_MeTrfase_CS"/>
</dbReference>
<dbReference type="PANTHER" id="PTHR45790:SF3">
    <property type="entry name" value="S-ADENOSYL-L-METHIONINE-DEPENDENT UROPORPHYRINOGEN III METHYLTRANSFERASE, CHLOROPLASTIC"/>
    <property type="match status" value="1"/>
</dbReference>
<dbReference type="InterPro" id="IPR050161">
    <property type="entry name" value="Siro_Cobalamin_biosynth"/>
</dbReference>
<feature type="region of interest" description="Disordered" evidence="8">
    <location>
        <begin position="1"/>
        <end position="23"/>
    </location>
</feature>
<proteinExistence type="inferred from homology"/>
<evidence type="ECO:0000256" key="1">
    <source>
        <dbReference type="ARBA" id="ARBA00011738"/>
    </source>
</evidence>
<dbReference type="GO" id="GO:0004851">
    <property type="term" value="F:uroporphyrin-III C-methyltransferase activity"/>
    <property type="evidence" value="ECO:0007669"/>
    <property type="project" value="UniProtKB-EC"/>
</dbReference>
<dbReference type="EC" id="2.1.1.107" evidence="2"/>
<evidence type="ECO:0000256" key="4">
    <source>
        <dbReference type="ARBA" id="ARBA00022679"/>
    </source>
</evidence>
<dbReference type="InterPro" id="IPR035996">
    <property type="entry name" value="4pyrrol_Methylase_sf"/>
</dbReference>
<name>A0A1D8S6L5_9EURY</name>